<dbReference type="RefSeq" id="WP_090155911.1">
    <property type="nucleotide sequence ID" value="NZ_FNAN01000017.1"/>
</dbReference>
<organism evidence="8 9">
    <name type="scientific">Dyadobacter soli</name>
    <dbReference type="NCBI Taxonomy" id="659014"/>
    <lineage>
        <taxon>Bacteria</taxon>
        <taxon>Pseudomonadati</taxon>
        <taxon>Bacteroidota</taxon>
        <taxon>Cytophagia</taxon>
        <taxon>Cytophagales</taxon>
        <taxon>Spirosomataceae</taxon>
        <taxon>Dyadobacter</taxon>
    </lineage>
</organism>
<sequence>MKNITILLSAILFISELFSCQDVLKENPVGLASADSYYSTPNGIRDALNATYTRLRVFYGREDACFLTVPGTDMYTNGFGGVTNHPAINDYSVNFLGTDGFVTSVWNNFYIGINQANAVISRAPTVTGLSETDKNRIIGEARFLRALFYFHLVQQFGDVHFTQNESVGIQTTAKRTPVATIYEQGIIPDLQFAIANLPAKATNYGRATKAASEALLARVQLTRGNWVEAETLASNVIKSYNFQLVKPYANLWDINNEQNAEVIWSVQYTSDPLTNGDGNQAHLFFLIDYTQNPTITRDLANGRAYQRFMPTNYLIKLFDQTKDSRWEGSFKTVFFANAKGTINGKTVMPGDTAIKIVTYPVPDDLQSSAPYWYIDFNDKWVGASNITNNEIGGGQRRRFPVLKKFLDPLRISVNAVEGRRDFIVLRLAEMYLIAGEAAWRQNKLAESATYFNVVRTRAAIAGKEKEMQVSAADINLDFILDERGRELAGEGQRWYDLKRTGTLLTRVKQYNLDAAPNIKETHLVRPIPQTQIDRVTNPAEFSQNPGY</sequence>
<evidence type="ECO:0000259" key="7">
    <source>
        <dbReference type="Pfam" id="PF14322"/>
    </source>
</evidence>
<evidence type="ECO:0000256" key="1">
    <source>
        <dbReference type="ARBA" id="ARBA00004442"/>
    </source>
</evidence>
<keyword evidence="4" id="KW-0472">Membrane</keyword>
<dbReference type="GO" id="GO:0009279">
    <property type="term" value="C:cell outer membrane"/>
    <property type="evidence" value="ECO:0007669"/>
    <property type="project" value="UniProtKB-SubCell"/>
</dbReference>
<dbReference type="Pfam" id="PF14322">
    <property type="entry name" value="SusD-like_3"/>
    <property type="match status" value="1"/>
</dbReference>
<keyword evidence="9" id="KW-1185">Reference proteome</keyword>
<protein>
    <submittedName>
        <fullName evidence="8">Starch-binding associating with outer membrane</fullName>
    </submittedName>
</protein>
<evidence type="ECO:0000259" key="6">
    <source>
        <dbReference type="Pfam" id="PF07980"/>
    </source>
</evidence>
<keyword evidence="3" id="KW-0732">Signal</keyword>
<name>A0A1G7T5T0_9BACT</name>
<feature type="domain" description="RagB/SusD" evidence="6">
    <location>
        <begin position="261"/>
        <end position="547"/>
    </location>
</feature>
<gene>
    <name evidence="8" type="ORF">SAMN04487996_117100</name>
</gene>
<keyword evidence="5" id="KW-0998">Cell outer membrane</keyword>
<dbReference type="InterPro" id="IPR033985">
    <property type="entry name" value="SusD-like_N"/>
</dbReference>
<dbReference type="STRING" id="659014.SAMN04487996_117100"/>
<dbReference type="EMBL" id="FNAN01000017">
    <property type="protein sequence ID" value="SDG30581.1"/>
    <property type="molecule type" value="Genomic_DNA"/>
</dbReference>
<proteinExistence type="inferred from homology"/>
<dbReference type="Pfam" id="PF07980">
    <property type="entry name" value="SusD_RagB"/>
    <property type="match status" value="1"/>
</dbReference>
<evidence type="ECO:0000313" key="9">
    <source>
        <dbReference type="Proteomes" id="UP000198748"/>
    </source>
</evidence>
<dbReference type="AlphaFoldDB" id="A0A1G7T5T0"/>
<evidence type="ECO:0000256" key="4">
    <source>
        <dbReference type="ARBA" id="ARBA00023136"/>
    </source>
</evidence>
<dbReference type="InterPro" id="IPR012944">
    <property type="entry name" value="SusD_RagB_dom"/>
</dbReference>
<dbReference type="Gene3D" id="1.25.40.390">
    <property type="match status" value="1"/>
</dbReference>
<feature type="domain" description="SusD-like N-terminal" evidence="7">
    <location>
        <begin position="98"/>
        <end position="221"/>
    </location>
</feature>
<reference evidence="9" key="1">
    <citation type="submission" date="2016-10" db="EMBL/GenBank/DDBJ databases">
        <authorList>
            <person name="Varghese N."/>
            <person name="Submissions S."/>
        </authorList>
    </citation>
    <scope>NUCLEOTIDE SEQUENCE [LARGE SCALE GENOMIC DNA]</scope>
    <source>
        <strain evidence="9">DSM 25329</strain>
    </source>
</reference>
<evidence type="ECO:0000313" key="8">
    <source>
        <dbReference type="EMBL" id="SDG30581.1"/>
    </source>
</evidence>
<comment type="similarity">
    <text evidence="2">Belongs to the SusD family.</text>
</comment>
<dbReference type="InterPro" id="IPR011990">
    <property type="entry name" value="TPR-like_helical_dom_sf"/>
</dbReference>
<dbReference type="OrthoDB" id="906516at2"/>
<evidence type="ECO:0000256" key="3">
    <source>
        <dbReference type="ARBA" id="ARBA00022729"/>
    </source>
</evidence>
<dbReference type="SUPFAM" id="SSF48452">
    <property type="entry name" value="TPR-like"/>
    <property type="match status" value="1"/>
</dbReference>
<accession>A0A1G7T5T0</accession>
<evidence type="ECO:0000256" key="2">
    <source>
        <dbReference type="ARBA" id="ARBA00006275"/>
    </source>
</evidence>
<dbReference type="Proteomes" id="UP000198748">
    <property type="component" value="Unassembled WGS sequence"/>
</dbReference>
<evidence type="ECO:0000256" key="5">
    <source>
        <dbReference type="ARBA" id="ARBA00023237"/>
    </source>
</evidence>
<dbReference type="CDD" id="cd08977">
    <property type="entry name" value="SusD"/>
    <property type="match status" value="1"/>
</dbReference>
<comment type="subcellular location">
    <subcellularLocation>
        <location evidence="1">Cell outer membrane</location>
    </subcellularLocation>
</comment>